<dbReference type="EMBL" id="FZON01000022">
    <property type="protein sequence ID" value="SNS60459.1"/>
    <property type="molecule type" value="Genomic_DNA"/>
</dbReference>
<evidence type="ECO:0000256" key="1">
    <source>
        <dbReference type="ARBA" id="ARBA00004429"/>
    </source>
</evidence>
<keyword evidence="4 9" id="KW-0997">Cell inner membrane</keyword>
<dbReference type="PANTHER" id="PTHR35011:SF2">
    <property type="entry name" value="2,3-DIKETO-L-GULONATE TRAP TRANSPORTER SMALL PERMEASE PROTEIN YIAM"/>
    <property type="match status" value="1"/>
</dbReference>
<dbReference type="Proteomes" id="UP000198440">
    <property type="component" value="Unassembled WGS sequence"/>
</dbReference>
<dbReference type="Pfam" id="PF04290">
    <property type="entry name" value="DctQ"/>
    <property type="match status" value="1"/>
</dbReference>
<evidence type="ECO:0000259" key="10">
    <source>
        <dbReference type="Pfam" id="PF04290"/>
    </source>
</evidence>
<sequence>MNAIATWARRAERLVSFAALAALTGSVLWGVLTRYGTEKPAVWTTELSGILFTWVVYIGAMTAHREGRHIRVSLLVDLLPPALRRAVMLFADASVLAFLAYVTWLSFLMMQKGATRPSPVLDIPFSWVYLATVIAFAGMTISQTVRLLDRATAEHPEDVL</sequence>
<keyword evidence="5" id="KW-0812">Transmembrane</keyword>
<evidence type="ECO:0000256" key="4">
    <source>
        <dbReference type="ARBA" id="ARBA00022519"/>
    </source>
</evidence>
<keyword evidence="3" id="KW-1003">Cell membrane</keyword>
<evidence type="ECO:0000256" key="6">
    <source>
        <dbReference type="ARBA" id="ARBA00022989"/>
    </source>
</evidence>
<comment type="subcellular location">
    <subcellularLocation>
        <location evidence="1 9">Cell inner membrane</location>
        <topology evidence="1 9">Multi-pass membrane protein</topology>
    </subcellularLocation>
</comment>
<comment type="function">
    <text evidence="9">Part of the tripartite ATP-independent periplasmic (TRAP) transport system.</text>
</comment>
<comment type="subunit">
    <text evidence="9">The complex comprises the extracytoplasmic solute receptor protein and the two transmembrane proteins.</text>
</comment>
<dbReference type="PANTHER" id="PTHR35011">
    <property type="entry name" value="2,3-DIKETO-L-GULONATE TRAP TRANSPORTER SMALL PERMEASE PROTEIN YIAM"/>
    <property type="match status" value="1"/>
</dbReference>
<gene>
    <name evidence="11" type="ORF">SAMN04488078_102241</name>
</gene>
<comment type="similarity">
    <text evidence="8 9">Belongs to the TRAP transporter small permease family.</text>
</comment>
<dbReference type="InterPro" id="IPR007387">
    <property type="entry name" value="TRAP_DctQ"/>
</dbReference>
<reference evidence="11 12" key="1">
    <citation type="submission" date="2017-06" db="EMBL/GenBank/DDBJ databases">
        <authorList>
            <person name="Kim H.J."/>
            <person name="Triplett B.A."/>
        </authorList>
    </citation>
    <scope>NUCLEOTIDE SEQUENCE [LARGE SCALE GENOMIC DNA]</scope>
    <source>
        <strain evidence="11 12">DSM 11445</strain>
    </source>
</reference>
<dbReference type="GO" id="GO:0022857">
    <property type="term" value="F:transmembrane transporter activity"/>
    <property type="evidence" value="ECO:0007669"/>
    <property type="project" value="UniProtKB-UniRule"/>
</dbReference>
<evidence type="ECO:0000256" key="9">
    <source>
        <dbReference type="RuleBase" id="RU369079"/>
    </source>
</evidence>
<dbReference type="GO" id="GO:0005886">
    <property type="term" value="C:plasma membrane"/>
    <property type="evidence" value="ECO:0007669"/>
    <property type="project" value="UniProtKB-SubCell"/>
</dbReference>
<evidence type="ECO:0000256" key="7">
    <source>
        <dbReference type="ARBA" id="ARBA00023136"/>
    </source>
</evidence>
<keyword evidence="6" id="KW-1133">Transmembrane helix</keyword>
<evidence type="ECO:0000256" key="8">
    <source>
        <dbReference type="ARBA" id="ARBA00038436"/>
    </source>
</evidence>
<name>A0A239FUF4_9RHOB</name>
<dbReference type="OrthoDB" id="4250245at2"/>
<evidence type="ECO:0000256" key="5">
    <source>
        <dbReference type="ARBA" id="ARBA00022692"/>
    </source>
</evidence>
<evidence type="ECO:0000313" key="11">
    <source>
        <dbReference type="EMBL" id="SNS60459.1"/>
    </source>
</evidence>
<keyword evidence="7" id="KW-0472">Membrane</keyword>
<dbReference type="RefSeq" id="WP_089278249.1">
    <property type="nucleotide sequence ID" value="NZ_FZON01000022.1"/>
</dbReference>
<dbReference type="InterPro" id="IPR055348">
    <property type="entry name" value="DctQ"/>
</dbReference>
<accession>A0A239FUF4</accession>
<dbReference type="GO" id="GO:0015740">
    <property type="term" value="P:C4-dicarboxylate transport"/>
    <property type="evidence" value="ECO:0007669"/>
    <property type="project" value="TreeGrafter"/>
</dbReference>
<keyword evidence="2 9" id="KW-0813">Transport</keyword>
<evidence type="ECO:0000256" key="2">
    <source>
        <dbReference type="ARBA" id="ARBA00022448"/>
    </source>
</evidence>
<protein>
    <recommendedName>
        <fullName evidence="9">TRAP transporter small permease protein</fullName>
    </recommendedName>
</protein>
<evidence type="ECO:0000256" key="3">
    <source>
        <dbReference type="ARBA" id="ARBA00022475"/>
    </source>
</evidence>
<organism evidence="11 12">
    <name type="scientific">Antarctobacter heliothermus</name>
    <dbReference type="NCBI Taxonomy" id="74033"/>
    <lineage>
        <taxon>Bacteria</taxon>
        <taxon>Pseudomonadati</taxon>
        <taxon>Pseudomonadota</taxon>
        <taxon>Alphaproteobacteria</taxon>
        <taxon>Rhodobacterales</taxon>
        <taxon>Roseobacteraceae</taxon>
        <taxon>Antarctobacter</taxon>
    </lineage>
</organism>
<feature type="domain" description="Tripartite ATP-independent periplasmic transporters DctQ component" evidence="10">
    <location>
        <begin position="24"/>
        <end position="151"/>
    </location>
</feature>
<dbReference type="AlphaFoldDB" id="A0A239FUF4"/>
<evidence type="ECO:0000313" key="12">
    <source>
        <dbReference type="Proteomes" id="UP000198440"/>
    </source>
</evidence>
<proteinExistence type="inferred from homology"/>